<name>A0ABT7MEK1_9PSEU</name>
<sequence>MTSTGARALGVGALAPTLGAAAHVEAGGGLPEVGLPVLAVAFLTAGLAALVVRRRVGVVRLTVVLAVGQLGWHLTLGTGAEHAAHDMAGMPPAGPSPSMVAAHAVVTLLVALGAAGADRAVATMVAARVGAVLDLLRTGPPAPTWGSVSVVRPVERGHRPAVLFRARPLRGPPVRPAAA</sequence>
<keyword evidence="1" id="KW-0812">Transmembrane</keyword>
<accession>A0ABT7MEK1</accession>
<comment type="caution">
    <text evidence="2">The sequence shown here is derived from an EMBL/GenBank/DDBJ whole genome shotgun (WGS) entry which is preliminary data.</text>
</comment>
<evidence type="ECO:0000313" key="2">
    <source>
        <dbReference type="EMBL" id="MDL5157798.1"/>
    </source>
</evidence>
<dbReference type="Proteomes" id="UP001231924">
    <property type="component" value="Unassembled WGS sequence"/>
</dbReference>
<evidence type="ECO:0008006" key="4">
    <source>
        <dbReference type="Google" id="ProtNLM"/>
    </source>
</evidence>
<gene>
    <name evidence="2" type="ORF">QRT03_17660</name>
</gene>
<evidence type="ECO:0000256" key="1">
    <source>
        <dbReference type="SAM" id="Phobius"/>
    </source>
</evidence>
<feature type="transmembrane region" description="Helical" evidence="1">
    <location>
        <begin position="100"/>
        <end position="117"/>
    </location>
</feature>
<evidence type="ECO:0000313" key="3">
    <source>
        <dbReference type="Proteomes" id="UP001231924"/>
    </source>
</evidence>
<dbReference type="RefSeq" id="WP_286054246.1">
    <property type="nucleotide sequence ID" value="NZ_JASVWF010000003.1"/>
</dbReference>
<organism evidence="2 3">
    <name type="scientific">Actinomycetospora termitidis</name>
    <dbReference type="NCBI Taxonomy" id="3053470"/>
    <lineage>
        <taxon>Bacteria</taxon>
        <taxon>Bacillati</taxon>
        <taxon>Actinomycetota</taxon>
        <taxon>Actinomycetes</taxon>
        <taxon>Pseudonocardiales</taxon>
        <taxon>Pseudonocardiaceae</taxon>
        <taxon>Actinomycetospora</taxon>
    </lineage>
</organism>
<feature type="transmembrane region" description="Helical" evidence="1">
    <location>
        <begin position="59"/>
        <end position="80"/>
    </location>
</feature>
<reference evidence="2 3" key="1">
    <citation type="submission" date="2023-06" db="EMBL/GenBank/DDBJ databases">
        <title>Actinomycetospora Odt1-22.</title>
        <authorList>
            <person name="Supong K."/>
        </authorList>
    </citation>
    <scope>NUCLEOTIDE SEQUENCE [LARGE SCALE GENOMIC DNA]</scope>
    <source>
        <strain evidence="2 3">Odt1-22</strain>
    </source>
</reference>
<proteinExistence type="predicted"/>
<keyword evidence="1" id="KW-0472">Membrane</keyword>
<keyword evidence="1" id="KW-1133">Transmembrane helix</keyword>
<protein>
    <recommendedName>
        <fullName evidence="4">MFS transporter</fullName>
    </recommendedName>
</protein>
<dbReference type="EMBL" id="JASVWF010000003">
    <property type="protein sequence ID" value="MDL5157798.1"/>
    <property type="molecule type" value="Genomic_DNA"/>
</dbReference>
<keyword evidence="3" id="KW-1185">Reference proteome</keyword>
<feature type="transmembrane region" description="Helical" evidence="1">
    <location>
        <begin position="36"/>
        <end position="52"/>
    </location>
</feature>